<protein>
    <recommendedName>
        <fullName evidence="13">Cytochrome P450</fullName>
    </recommendedName>
</protein>
<comment type="cofactor">
    <cofactor evidence="9">
        <name>heme</name>
        <dbReference type="ChEBI" id="CHEBI:30413"/>
    </cofactor>
</comment>
<gene>
    <name evidence="11" type="ORF">HPB52_021130</name>
</gene>
<dbReference type="Pfam" id="PF00067">
    <property type="entry name" value="p450"/>
    <property type="match status" value="2"/>
</dbReference>
<keyword evidence="7" id="KW-0503">Monooxygenase</keyword>
<evidence type="ECO:0000256" key="9">
    <source>
        <dbReference type="PIRSR" id="PIRSR602403-1"/>
    </source>
</evidence>
<dbReference type="InterPro" id="IPR036396">
    <property type="entry name" value="Cyt_P450_sf"/>
</dbReference>
<evidence type="ECO:0000256" key="5">
    <source>
        <dbReference type="ARBA" id="ARBA00023002"/>
    </source>
</evidence>
<reference evidence="11" key="1">
    <citation type="journal article" date="2020" name="Cell">
        <title>Large-Scale Comparative Analyses of Tick Genomes Elucidate Their Genetic Diversity and Vector Capacities.</title>
        <authorList>
            <consortium name="Tick Genome and Microbiome Consortium (TIGMIC)"/>
            <person name="Jia N."/>
            <person name="Wang J."/>
            <person name="Shi W."/>
            <person name="Du L."/>
            <person name="Sun Y."/>
            <person name="Zhan W."/>
            <person name="Jiang J.F."/>
            <person name="Wang Q."/>
            <person name="Zhang B."/>
            <person name="Ji P."/>
            <person name="Bell-Sakyi L."/>
            <person name="Cui X.M."/>
            <person name="Yuan T.T."/>
            <person name="Jiang B.G."/>
            <person name="Yang W.F."/>
            <person name="Lam T.T."/>
            <person name="Chang Q.C."/>
            <person name="Ding S.J."/>
            <person name="Wang X.J."/>
            <person name="Zhu J.G."/>
            <person name="Ruan X.D."/>
            <person name="Zhao L."/>
            <person name="Wei J.T."/>
            <person name="Ye R.Z."/>
            <person name="Que T.C."/>
            <person name="Du C.H."/>
            <person name="Zhou Y.H."/>
            <person name="Cheng J.X."/>
            <person name="Dai P.F."/>
            <person name="Guo W.B."/>
            <person name="Han X.H."/>
            <person name="Huang E.J."/>
            <person name="Li L.F."/>
            <person name="Wei W."/>
            <person name="Gao Y.C."/>
            <person name="Liu J.Z."/>
            <person name="Shao H.Z."/>
            <person name="Wang X."/>
            <person name="Wang C.C."/>
            <person name="Yang T.C."/>
            <person name="Huo Q.B."/>
            <person name="Li W."/>
            <person name="Chen H.Y."/>
            <person name="Chen S.E."/>
            <person name="Zhou L.G."/>
            <person name="Ni X.B."/>
            <person name="Tian J.H."/>
            <person name="Sheng Y."/>
            <person name="Liu T."/>
            <person name="Pan Y.S."/>
            <person name="Xia L.Y."/>
            <person name="Li J."/>
            <person name="Zhao F."/>
            <person name="Cao W.C."/>
        </authorList>
    </citation>
    <scope>NUCLEOTIDE SEQUENCE</scope>
    <source>
        <strain evidence="11">Rsan-2018</strain>
    </source>
</reference>
<dbReference type="InterPro" id="IPR050705">
    <property type="entry name" value="Cytochrome_P450_3A"/>
</dbReference>
<dbReference type="EMBL" id="JABSTV010001251">
    <property type="protein sequence ID" value="KAH7952280.1"/>
    <property type="molecule type" value="Genomic_DNA"/>
</dbReference>
<dbReference type="VEuPathDB" id="VectorBase:RSAN_043834"/>
<dbReference type="VEuPathDB" id="VectorBase:RSAN_048156"/>
<dbReference type="PANTHER" id="PTHR24302:SF15">
    <property type="entry name" value="FATTY-ACID PEROXYGENASE"/>
    <property type="match status" value="1"/>
</dbReference>
<dbReference type="GO" id="GO:0020037">
    <property type="term" value="F:heme binding"/>
    <property type="evidence" value="ECO:0007669"/>
    <property type="project" value="InterPro"/>
</dbReference>
<evidence type="ECO:0000256" key="1">
    <source>
        <dbReference type="ARBA" id="ARBA00003690"/>
    </source>
</evidence>
<keyword evidence="4 9" id="KW-0479">Metal-binding</keyword>
<keyword evidence="10" id="KW-0472">Membrane</keyword>
<reference evidence="11" key="2">
    <citation type="submission" date="2021-09" db="EMBL/GenBank/DDBJ databases">
        <authorList>
            <person name="Jia N."/>
            <person name="Wang J."/>
            <person name="Shi W."/>
            <person name="Du L."/>
            <person name="Sun Y."/>
            <person name="Zhan W."/>
            <person name="Jiang J."/>
            <person name="Wang Q."/>
            <person name="Zhang B."/>
            <person name="Ji P."/>
            <person name="Sakyi L.B."/>
            <person name="Cui X."/>
            <person name="Yuan T."/>
            <person name="Jiang B."/>
            <person name="Yang W."/>
            <person name="Lam T.T.-Y."/>
            <person name="Chang Q."/>
            <person name="Ding S."/>
            <person name="Wang X."/>
            <person name="Zhu J."/>
            <person name="Ruan X."/>
            <person name="Zhao L."/>
            <person name="Wei J."/>
            <person name="Que T."/>
            <person name="Du C."/>
            <person name="Cheng J."/>
            <person name="Dai P."/>
            <person name="Han X."/>
            <person name="Huang E."/>
            <person name="Gao Y."/>
            <person name="Liu J."/>
            <person name="Shao H."/>
            <person name="Ye R."/>
            <person name="Li L."/>
            <person name="Wei W."/>
            <person name="Wang X."/>
            <person name="Wang C."/>
            <person name="Huo Q."/>
            <person name="Li W."/>
            <person name="Guo W."/>
            <person name="Chen H."/>
            <person name="Chen S."/>
            <person name="Zhou L."/>
            <person name="Zhou L."/>
            <person name="Ni X."/>
            <person name="Tian J."/>
            <person name="Zhou Y."/>
            <person name="Sheng Y."/>
            <person name="Liu T."/>
            <person name="Pan Y."/>
            <person name="Xia L."/>
            <person name="Li J."/>
            <person name="Zhao F."/>
            <person name="Cao W."/>
        </authorList>
    </citation>
    <scope>NUCLEOTIDE SEQUENCE</scope>
    <source>
        <strain evidence="11">Rsan-2018</strain>
        <tissue evidence="11">Larvae</tissue>
    </source>
</reference>
<sequence length="856" mass="97405">MDLMAALSPVWVILAVTAGVLLYLYVTRNRNFWKNQNIRSEPYSLIFGATLKIFLNPVHEVDLARYKKYGRLFGAFEMGKAILFVAEPELVKKVLVDDFLSLPDRRSIKTNEPLLDNVMSMAPFEVWQKVRKGSEPAFSARVLRKMNALIEECALATTEHLKKAASNAEDIDVKQSIWDYVLDLIANCAFAVKLDAHSDPRNEFVTRSKQVISQRFTPRLLVMVVFPFIAKKFGIGPMKRDVVGFFRNLGRNIIKENTDTNTQHDNFFQLLMDEKKGQVDREREKVFDRDHRLFNVGSDTKPDDAEPSETKLTEDEAMAQCILFFIAGQLKASNAIGCTLYLLALHQEVQDRLRKEVDECCTLHGDRPGLDAITKLKYLHCVVSETLRLYPPVTRFERSPSEDYTLGDTGVKVTQKDLVAVPIYAMQNDPQYFPDPSTFDPERFSEENVGSIQPYTYLPFGAGPRNCIAISFSLQAVKLAIFHAIRNVQVVRTENTRTLTSNDPVLDNMMSMAPFERWSKIRMPVSQAFSIENVKKMNSLIEDCALVMANHLKKAALNEEDIDVKKFFGSYTLDVIARCVFATRIDSHSEGKSEFVTQSRQAPSGRLTPRIFVYFLLPFIARATGLRPLSPSVLEYFRSLSQNVIKSTQKKEPKDESFVHLFLDHQENRQNTQDSSSERDQRLFNLGSEMKPDTSLYSFEKLNEDQAMAQCLLFFIAGQETTSRVIAYTLYLLAIHPDVQTNLRKEGDHPDLEAITKLKHLHCVISESLRMYPPVSRFDDENVSSIVPYSYLPFGGGPRNCVALRFALQAVKLSLVHTVRSVQVVRTEKTRVPLEFKHGFGLLTAKDIILGVRKRP</sequence>
<evidence type="ECO:0000256" key="10">
    <source>
        <dbReference type="SAM" id="Phobius"/>
    </source>
</evidence>
<evidence type="ECO:0000313" key="11">
    <source>
        <dbReference type="EMBL" id="KAH7952280.1"/>
    </source>
</evidence>
<dbReference type="GO" id="GO:0005789">
    <property type="term" value="C:endoplasmic reticulum membrane"/>
    <property type="evidence" value="ECO:0007669"/>
    <property type="project" value="UniProtKB-SubCell"/>
</dbReference>
<dbReference type="GO" id="GO:0008395">
    <property type="term" value="F:steroid hydroxylase activity"/>
    <property type="evidence" value="ECO:0007669"/>
    <property type="project" value="TreeGrafter"/>
</dbReference>
<keyword evidence="6 9" id="KW-0408">Iron</keyword>
<evidence type="ECO:0000313" key="12">
    <source>
        <dbReference type="Proteomes" id="UP000821837"/>
    </source>
</evidence>
<keyword evidence="10" id="KW-1133">Transmembrane helix</keyword>
<evidence type="ECO:0000256" key="3">
    <source>
        <dbReference type="ARBA" id="ARBA00022617"/>
    </source>
</evidence>
<feature type="binding site" description="axial binding residue" evidence="9">
    <location>
        <position position="467"/>
    </location>
    <ligand>
        <name>heme</name>
        <dbReference type="ChEBI" id="CHEBI:30413"/>
    </ligand>
    <ligandPart>
        <name>Fe</name>
        <dbReference type="ChEBI" id="CHEBI:18248"/>
    </ligandPart>
</feature>
<keyword evidence="5" id="KW-0560">Oxidoreductase</keyword>
<keyword evidence="12" id="KW-1185">Reference proteome</keyword>
<comment type="function">
    <text evidence="1">May be involved in the metabolism of insect hormones and in the breakdown of synthetic insecticides.</text>
</comment>
<comment type="caution">
    <text evidence="11">The sequence shown here is derived from an EMBL/GenBank/DDBJ whole genome shotgun (WGS) entry which is preliminary data.</text>
</comment>
<proteinExistence type="inferred from homology"/>
<dbReference type="InterPro" id="IPR017972">
    <property type="entry name" value="Cyt_P450_CS"/>
</dbReference>
<keyword evidence="3 9" id="KW-0349">Heme</keyword>
<dbReference type="InterPro" id="IPR002403">
    <property type="entry name" value="Cyt_P450_E_grp-IV"/>
</dbReference>
<dbReference type="PRINTS" id="PR00385">
    <property type="entry name" value="P450"/>
</dbReference>
<evidence type="ECO:0000256" key="2">
    <source>
        <dbReference type="ARBA" id="ARBA00010617"/>
    </source>
</evidence>
<evidence type="ECO:0000256" key="8">
    <source>
        <dbReference type="ARBA" id="ARBA00043906"/>
    </source>
</evidence>
<evidence type="ECO:0008006" key="13">
    <source>
        <dbReference type="Google" id="ProtNLM"/>
    </source>
</evidence>
<dbReference type="PRINTS" id="PR00465">
    <property type="entry name" value="EP450IV"/>
</dbReference>
<keyword evidence="10" id="KW-0812">Transmembrane</keyword>
<dbReference type="InterPro" id="IPR001128">
    <property type="entry name" value="Cyt_P450"/>
</dbReference>
<dbReference type="Proteomes" id="UP000821837">
    <property type="component" value="Chromosome 5"/>
</dbReference>
<accession>A0A9D4PV19</accession>
<dbReference type="GO" id="GO:0005506">
    <property type="term" value="F:iron ion binding"/>
    <property type="evidence" value="ECO:0007669"/>
    <property type="project" value="InterPro"/>
</dbReference>
<dbReference type="Gene3D" id="1.10.630.10">
    <property type="entry name" value="Cytochrome P450"/>
    <property type="match status" value="3"/>
</dbReference>
<organism evidence="11 12">
    <name type="scientific">Rhipicephalus sanguineus</name>
    <name type="common">Brown dog tick</name>
    <name type="synonym">Ixodes sanguineus</name>
    <dbReference type="NCBI Taxonomy" id="34632"/>
    <lineage>
        <taxon>Eukaryota</taxon>
        <taxon>Metazoa</taxon>
        <taxon>Ecdysozoa</taxon>
        <taxon>Arthropoda</taxon>
        <taxon>Chelicerata</taxon>
        <taxon>Arachnida</taxon>
        <taxon>Acari</taxon>
        <taxon>Parasitiformes</taxon>
        <taxon>Ixodida</taxon>
        <taxon>Ixodoidea</taxon>
        <taxon>Ixodidae</taxon>
        <taxon>Rhipicephalinae</taxon>
        <taxon>Rhipicephalus</taxon>
        <taxon>Rhipicephalus</taxon>
    </lineage>
</organism>
<comment type="function">
    <text evidence="8">Cytochromes P450 are a group of heme-thiolate monooxygenases. They oxidize a variety of structurally unrelated compounds, including steroids, fatty acids, and xenobiotics.</text>
</comment>
<evidence type="ECO:0000256" key="4">
    <source>
        <dbReference type="ARBA" id="ARBA00022723"/>
    </source>
</evidence>
<name>A0A9D4PV19_RHISA</name>
<feature type="transmembrane region" description="Helical" evidence="10">
    <location>
        <begin position="6"/>
        <end position="26"/>
    </location>
</feature>
<comment type="similarity">
    <text evidence="2">Belongs to the cytochrome P450 family.</text>
</comment>
<evidence type="ECO:0000256" key="7">
    <source>
        <dbReference type="ARBA" id="ARBA00023033"/>
    </source>
</evidence>
<dbReference type="AlphaFoldDB" id="A0A9D4PV19"/>
<dbReference type="GO" id="GO:0016705">
    <property type="term" value="F:oxidoreductase activity, acting on paired donors, with incorporation or reduction of molecular oxygen"/>
    <property type="evidence" value="ECO:0007669"/>
    <property type="project" value="InterPro"/>
</dbReference>
<dbReference type="PANTHER" id="PTHR24302">
    <property type="entry name" value="CYTOCHROME P450 FAMILY 3"/>
    <property type="match status" value="1"/>
</dbReference>
<dbReference type="PROSITE" id="PS00086">
    <property type="entry name" value="CYTOCHROME_P450"/>
    <property type="match status" value="2"/>
</dbReference>
<evidence type="ECO:0000256" key="6">
    <source>
        <dbReference type="ARBA" id="ARBA00023004"/>
    </source>
</evidence>
<dbReference type="SUPFAM" id="SSF48264">
    <property type="entry name" value="Cytochrome P450"/>
    <property type="match status" value="2"/>
</dbReference>